<dbReference type="RefSeq" id="WP_280762156.1">
    <property type="nucleotide sequence ID" value="NZ_JARXVC010000011.1"/>
</dbReference>
<sequence>MSQDILRDRHHIHHGMGHTEAADRGIASVVKRIDGLHDTLRVVRDLHHSQPTTFDRTFLYCNECSQPWPCATIQTLNDLKEAP</sequence>
<keyword evidence="2" id="KW-1185">Reference proteome</keyword>
<gene>
    <name evidence="1" type="ORF">M2280_004109</name>
</gene>
<comment type="caution">
    <text evidence="1">The sequence shown here is derived from an EMBL/GenBank/DDBJ whole genome shotgun (WGS) entry which is preliminary data.</text>
</comment>
<organism evidence="1 2">
    <name type="scientific">Prescottella agglutinans</name>
    <dbReference type="NCBI Taxonomy" id="1644129"/>
    <lineage>
        <taxon>Bacteria</taxon>
        <taxon>Bacillati</taxon>
        <taxon>Actinomycetota</taxon>
        <taxon>Actinomycetes</taxon>
        <taxon>Mycobacteriales</taxon>
        <taxon>Nocardiaceae</taxon>
        <taxon>Prescottella</taxon>
    </lineage>
</organism>
<name>A0ABT6MEX2_9NOCA</name>
<accession>A0ABT6MEX2</accession>
<proteinExistence type="predicted"/>
<evidence type="ECO:0000313" key="2">
    <source>
        <dbReference type="Proteomes" id="UP001160334"/>
    </source>
</evidence>
<reference evidence="1 2" key="1">
    <citation type="submission" date="2023-04" db="EMBL/GenBank/DDBJ databases">
        <title>Forest soil microbial communities from Buena Vista Peninsula, Colon Province, Panama.</title>
        <authorList>
            <person name="Bouskill N."/>
        </authorList>
    </citation>
    <scope>NUCLEOTIDE SEQUENCE [LARGE SCALE GENOMIC DNA]</scope>
    <source>
        <strain evidence="1 2">CFH S0262</strain>
    </source>
</reference>
<protein>
    <submittedName>
        <fullName evidence="1">Uncharacterized protein</fullName>
    </submittedName>
</protein>
<evidence type="ECO:0000313" key="1">
    <source>
        <dbReference type="EMBL" id="MDH6282872.1"/>
    </source>
</evidence>
<dbReference type="EMBL" id="JARXVC010000011">
    <property type="protein sequence ID" value="MDH6282872.1"/>
    <property type="molecule type" value="Genomic_DNA"/>
</dbReference>
<dbReference type="Proteomes" id="UP001160334">
    <property type="component" value="Unassembled WGS sequence"/>
</dbReference>